<dbReference type="Gene3D" id="2.40.50.140">
    <property type="entry name" value="Nucleic acid-binding proteins"/>
    <property type="match status" value="1"/>
</dbReference>
<reference evidence="9 10" key="1">
    <citation type="journal article" date="2019" name="Nat. Ecol. Evol.">
        <title>Megaphylogeny resolves global patterns of mushroom evolution.</title>
        <authorList>
            <person name="Varga T."/>
            <person name="Krizsan K."/>
            <person name="Foldi C."/>
            <person name="Dima B."/>
            <person name="Sanchez-Garcia M."/>
            <person name="Sanchez-Ramirez S."/>
            <person name="Szollosi G.J."/>
            <person name="Szarkandi J.G."/>
            <person name="Papp V."/>
            <person name="Albert L."/>
            <person name="Andreopoulos W."/>
            <person name="Angelini C."/>
            <person name="Antonin V."/>
            <person name="Barry K.W."/>
            <person name="Bougher N.L."/>
            <person name="Buchanan P."/>
            <person name="Buyck B."/>
            <person name="Bense V."/>
            <person name="Catcheside P."/>
            <person name="Chovatia M."/>
            <person name="Cooper J."/>
            <person name="Damon W."/>
            <person name="Desjardin D."/>
            <person name="Finy P."/>
            <person name="Geml J."/>
            <person name="Haridas S."/>
            <person name="Hughes K."/>
            <person name="Justo A."/>
            <person name="Karasinski D."/>
            <person name="Kautmanova I."/>
            <person name="Kiss B."/>
            <person name="Kocsube S."/>
            <person name="Kotiranta H."/>
            <person name="LaButti K.M."/>
            <person name="Lechner B.E."/>
            <person name="Liimatainen K."/>
            <person name="Lipzen A."/>
            <person name="Lukacs Z."/>
            <person name="Mihaltcheva S."/>
            <person name="Morgado L.N."/>
            <person name="Niskanen T."/>
            <person name="Noordeloos M.E."/>
            <person name="Ohm R.A."/>
            <person name="Ortiz-Santana B."/>
            <person name="Ovrebo C."/>
            <person name="Racz N."/>
            <person name="Riley R."/>
            <person name="Savchenko A."/>
            <person name="Shiryaev A."/>
            <person name="Soop K."/>
            <person name="Spirin V."/>
            <person name="Szebenyi C."/>
            <person name="Tomsovsky M."/>
            <person name="Tulloss R.E."/>
            <person name="Uehling J."/>
            <person name="Grigoriev I.V."/>
            <person name="Vagvolgyi C."/>
            <person name="Papp T."/>
            <person name="Martin F.M."/>
            <person name="Miettinen O."/>
            <person name="Hibbett D.S."/>
            <person name="Nagy L.G."/>
        </authorList>
    </citation>
    <scope>NUCLEOTIDE SEQUENCE [LARGE SCALE GENOMIC DNA]</scope>
    <source>
        <strain evidence="9 10">CBS 962.96</strain>
    </source>
</reference>
<dbReference type="CDD" id="cd04478">
    <property type="entry name" value="RPA2_DBD_D"/>
    <property type="match status" value="1"/>
</dbReference>
<comment type="similarity">
    <text evidence="2">Belongs to the replication factor A protein 2 family.</text>
</comment>
<dbReference type="InterPro" id="IPR036390">
    <property type="entry name" value="WH_DNA-bd_sf"/>
</dbReference>
<dbReference type="PIRSF" id="PIRSF036949">
    <property type="entry name" value="RPA32"/>
    <property type="match status" value="1"/>
</dbReference>
<comment type="subcellular location">
    <subcellularLocation>
        <location evidence="1">Nucleus</location>
    </subcellularLocation>
</comment>
<dbReference type="Gene3D" id="1.10.10.10">
    <property type="entry name" value="Winged helix-like DNA-binding domain superfamily/Winged helix DNA-binding domain"/>
    <property type="match status" value="1"/>
</dbReference>
<dbReference type="GO" id="GO:0005662">
    <property type="term" value="C:DNA replication factor A complex"/>
    <property type="evidence" value="ECO:0007669"/>
    <property type="project" value="TreeGrafter"/>
</dbReference>
<accession>A0A4V4HDV9</accession>
<keyword evidence="5" id="KW-0539">Nucleus</keyword>
<organism evidence="9 10">
    <name type="scientific">Dendrothele bispora (strain CBS 962.96)</name>
    <dbReference type="NCBI Taxonomy" id="1314807"/>
    <lineage>
        <taxon>Eukaryota</taxon>
        <taxon>Fungi</taxon>
        <taxon>Dikarya</taxon>
        <taxon>Basidiomycota</taxon>
        <taxon>Agaricomycotina</taxon>
        <taxon>Agaricomycetes</taxon>
        <taxon>Agaricomycetidae</taxon>
        <taxon>Agaricales</taxon>
        <taxon>Agaricales incertae sedis</taxon>
        <taxon>Dendrothele</taxon>
    </lineage>
</organism>
<evidence type="ECO:0000256" key="6">
    <source>
        <dbReference type="SAM" id="MobiDB-lite"/>
    </source>
</evidence>
<keyword evidence="4" id="KW-0238">DNA-binding</keyword>
<evidence type="ECO:0000259" key="8">
    <source>
        <dbReference type="Pfam" id="PF08784"/>
    </source>
</evidence>
<evidence type="ECO:0000256" key="3">
    <source>
        <dbReference type="ARBA" id="ARBA00022705"/>
    </source>
</evidence>
<dbReference type="SUPFAM" id="SSF50249">
    <property type="entry name" value="Nucleic acid-binding proteins"/>
    <property type="match status" value="1"/>
</dbReference>
<evidence type="ECO:0000256" key="5">
    <source>
        <dbReference type="ARBA" id="ARBA00023242"/>
    </source>
</evidence>
<dbReference type="GO" id="GO:0000781">
    <property type="term" value="C:chromosome, telomeric region"/>
    <property type="evidence" value="ECO:0007669"/>
    <property type="project" value="TreeGrafter"/>
</dbReference>
<dbReference type="GO" id="GO:0006289">
    <property type="term" value="P:nucleotide-excision repair"/>
    <property type="evidence" value="ECO:0007669"/>
    <property type="project" value="TreeGrafter"/>
</dbReference>
<dbReference type="AlphaFoldDB" id="A0A4V4HDV9"/>
<dbReference type="InterPro" id="IPR040260">
    <property type="entry name" value="RFA2-like"/>
</dbReference>
<dbReference type="OrthoDB" id="25571at2759"/>
<evidence type="ECO:0000259" key="7">
    <source>
        <dbReference type="Pfam" id="PF01336"/>
    </source>
</evidence>
<dbReference type="InterPro" id="IPR036388">
    <property type="entry name" value="WH-like_DNA-bd_sf"/>
</dbReference>
<dbReference type="Proteomes" id="UP000297245">
    <property type="component" value="Unassembled WGS sequence"/>
</dbReference>
<dbReference type="InterPro" id="IPR004365">
    <property type="entry name" value="NA-bd_OB_tRNA"/>
</dbReference>
<protein>
    <submittedName>
        <fullName evidence="9">Replication protein A subunit RPA32</fullName>
    </submittedName>
</protein>
<dbReference type="Pfam" id="PF08784">
    <property type="entry name" value="RPA_C"/>
    <property type="match status" value="1"/>
</dbReference>
<evidence type="ECO:0000313" key="9">
    <source>
        <dbReference type="EMBL" id="THU88425.1"/>
    </source>
</evidence>
<feature type="domain" description="Replication protein A C-terminal" evidence="8">
    <location>
        <begin position="172"/>
        <end position="263"/>
    </location>
</feature>
<feature type="region of interest" description="Disordered" evidence="6">
    <location>
        <begin position="1"/>
        <end position="26"/>
    </location>
</feature>
<evidence type="ECO:0000256" key="1">
    <source>
        <dbReference type="ARBA" id="ARBA00004123"/>
    </source>
</evidence>
<feature type="domain" description="OB" evidence="7">
    <location>
        <begin position="63"/>
        <end position="137"/>
    </location>
</feature>
<evidence type="ECO:0000313" key="10">
    <source>
        <dbReference type="Proteomes" id="UP000297245"/>
    </source>
</evidence>
<gene>
    <name evidence="9" type="ORF">K435DRAFT_314788</name>
</gene>
<dbReference type="GO" id="GO:0006260">
    <property type="term" value="P:DNA replication"/>
    <property type="evidence" value="ECO:0007669"/>
    <property type="project" value="UniProtKB-KW"/>
</dbReference>
<name>A0A4V4HDV9_DENBC</name>
<dbReference type="GO" id="GO:0000724">
    <property type="term" value="P:double-strand break repair via homologous recombination"/>
    <property type="evidence" value="ECO:0007669"/>
    <property type="project" value="TreeGrafter"/>
</dbReference>
<dbReference type="PANTHER" id="PTHR13989">
    <property type="entry name" value="REPLICATION PROTEIN A-RELATED"/>
    <property type="match status" value="1"/>
</dbReference>
<sequence>MSQGGGFYATQSSPFGGSPGGGSIERTELSHSIRPLTAAQFWKATQSHTDAEWQVDGIEIGQVTIVGQVVTINRQATNCQYSIEDGTASIEARHWMETNSDDNAKWGHIEENTYVRVTGNLKAFSNRRYINAISIRPIDDPHELYFHLLECIYVTMMLKHGSPTGLGDNAQAGQNANMNSSVSAYTAQPSGRSDANPEYARLPPLQRQIIEIILQRPERHDEGVHITTIVKALDGPKAEANNISDAIDHLMDAGHIFTTSDDQHYQVSQ</sequence>
<evidence type="ECO:0000256" key="2">
    <source>
        <dbReference type="ARBA" id="ARBA00007815"/>
    </source>
</evidence>
<dbReference type="EMBL" id="ML179410">
    <property type="protein sequence ID" value="THU88425.1"/>
    <property type="molecule type" value="Genomic_DNA"/>
</dbReference>
<dbReference type="InterPro" id="IPR014892">
    <property type="entry name" value="RPA_C"/>
</dbReference>
<dbReference type="SUPFAM" id="SSF46785">
    <property type="entry name" value="Winged helix' DNA-binding domain"/>
    <property type="match status" value="1"/>
</dbReference>
<proteinExistence type="inferred from homology"/>
<evidence type="ECO:0000256" key="4">
    <source>
        <dbReference type="ARBA" id="ARBA00023125"/>
    </source>
</evidence>
<dbReference type="PANTHER" id="PTHR13989:SF16">
    <property type="entry name" value="REPLICATION PROTEIN A2"/>
    <property type="match status" value="1"/>
</dbReference>
<keyword evidence="3" id="KW-0235">DNA replication</keyword>
<dbReference type="GO" id="GO:0035861">
    <property type="term" value="C:site of double-strand break"/>
    <property type="evidence" value="ECO:0007669"/>
    <property type="project" value="TreeGrafter"/>
</dbReference>
<dbReference type="InterPro" id="IPR012340">
    <property type="entry name" value="NA-bd_OB-fold"/>
</dbReference>
<dbReference type="Pfam" id="PF01336">
    <property type="entry name" value="tRNA_anti-codon"/>
    <property type="match status" value="1"/>
</dbReference>
<dbReference type="GO" id="GO:0003697">
    <property type="term" value="F:single-stranded DNA binding"/>
    <property type="evidence" value="ECO:0007669"/>
    <property type="project" value="TreeGrafter"/>
</dbReference>
<dbReference type="InterPro" id="IPR014646">
    <property type="entry name" value="Rfa2/RPA32"/>
</dbReference>
<keyword evidence="10" id="KW-1185">Reference proteome</keyword>